<feature type="transmembrane region" description="Helical" evidence="6">
    <location>
        <begin position="37"/>
        <end position="59"/>
    </location>
</feature>
<proteinExistence type="inferred from homology"/>
<feature type="transmembrane region" description="Helical" evidence="6">
    <location>
        <begin position="96"/>
        <end position="114"/>
    </location>
</feature>
<dbReference type="PANTHER" id="PTHR43701">
    <property type="entry name" value="MEMBRANE TRANSPORTER PROTEIN MJ0441-RELATED"/>
    <property type="match status" value="1"/>
</dbReference>
<dbReference type="GO" id="GO:0005886">
    <property type="term" value="C:plasma membrane"/>
    <property type="evidence" value="ECO:0007669"/>
    <property type="project" value="UniProtKB-SubCell"/>
</dbReference>
<protein>
    <recommendedName>
        <fullName evidence="6">Probable membrane transporter protein</fullName>
    </recommendedName>
</protein>
<evidence type="ECO:0000256" key="3">
    <source>
        <dbReference type="ARBA" id="ARBA00022692"/>
    </source>
</evidence>
<evidence type="ECO:0000256" key="4">
    <source>
        <dbReference type="ARBA" id="ARBA00022989"/>
    </source>
</evidence>
<dbReference type="RefSeq" id="WP_011293501.1">
    <property type="nucleotide sequence ID" value="NZ_AOSG01000001.1"/>
</dbReference>
<evidence type="ECO:0000256" key="1">
    <source>
        <dbReference type="ARBA" id="ARBA00004141"/>
    </source>
</evidence>
<feature type="transmembrane region" description="Helical" evidence="6">
    <location>
        <begin position="238"/>
        <end position="256"/>
    </location>
</feature>
<evidence type="ECO:0000313" key="8">
    <source>
        <dbReference type="Proteomes" id="UP000014184"/>
    </source>
</evidence>
<keyword evidence="5 6" id="KW-0472">Membrane</keyword>
<dbReference type="InterPro" id="IPR051598">
    <property type="entry name" value="TSUP/Inactive_protease-like"/>
</dbReference>
<evidence type="ECO:0000256" key="5">
    <source>
        <dbReference type="ARBA" id="ARBA00023136"/>
    </source>
</evidence>
<accession>A0A9P2WSL5</accession>
<feature type="transmembrane region" description="Helical" evidence="6">
    <location>
        <begin position="205"/>
        <end position="226"/>
    </location>
</feature>
<gene>
    <name evidence="7" type="ORF">TM51_00160</name>
</gene>
<feature type="transmembrane region" description="Helical" evidence="6">
    <location>
        <begin position="71"/>
        <end position="90"/>
    </location>
</feature>
<dbReference type="AlphaFoldDB" id="A0A9P2WSL5"/>
<sequence length="261" mass="25487">MVVAAGLFGALIGLLLGLLGGGGSILAVPALVYGVGLPLTAAIPASLVVVGASSATGLLTRIRAGLVRWRVALVFGLAGLPAAFGGSAVGRLLPNHWLMLAFAALMVVVAVRMLRQSTPAVGACRGASGTVDWRACLPWATLAGALVGFLTGLFGVGGGFVIVPALSLGLGLAESEAVATSLAVIVLNSVSGLAAHSLTPTGLDVATVGVFAASAMATSLAAGTLAPRLPAAALRRGFAALVLAVAAGVAATSLTAPELLW</sequence>
<evidence type="ECO:0000256" key="2">
    <source>
        <dbReference type="ARBA" id="ARBA00009142"/>
    </source>
</evidence>
<comment type="caution">
    <text evidence="7">The sequence shown here is derived from an EMBL/GenBank/DDBJ whole genome shotgun (WGS) entry which is preliminary data.</text>
</comment>
<keyword evidence="3 6" id="KW-0812">Transmembrane</keyword>
<keyword evidence="6" id="KW-1003">Cell membrane</keyword>
<dbReference type="Proteomes" id="UP000014184">
    <property type="component" value="Unassembled WGS sequence"/>
</dbReference>
<evidence type="ECO:0000313" key="7">
    <source>
        <dbReference type="EMBL" id="EOR72828.1"/>
    </source>
</evidence>
<dbReference type="PANTHER" id="PTHR43701:SF2">
    <property type="entry name" value="MEMBRANE TRANSPORTER PROTEIN YJNA-RELATED"/>
    <property type="match status" value="1"/>
</dbReference>
<name>A0A9P2WSL5_THEFU</name>
<comment type="subcellular location">
    <subcellularLocation>
        <location evidence="6">Cell membrane</location>
        <topology evidence="6">Multi-pass membrane protein</topology>
    </subcellularLocation>
    <subcellularLocation>
        <location evidence="1">Membrane</location>
        <topology evidence="1">Multi-pass membrane protein</topology>
    </subcellularLocation>
</comment>
<reference evidence="7 8" key="1">
    <citation type="journal article" date="2013" name="Genome Announc.">
        <title>Draft Genome Sequence of the Lignocellulose Decomposer Thermobifida fusca Strain TM51.</title>
        <authorList>
            <person name="Toth A."/>
            <person name="Barna T."/>
            <person name="Nagy I."/>
            <person name="Horvath B."/>
            <person name="Nagy I."/>
            <person name="Tancsics A."/>
            <person name="Kriszt B."/>
            <person name="Baka E."/>
            <person name="Fekete C."/>
            <person name="Kukolya J."/>
        </authorList>
    </citation>
    <scope>NUCLEOTIDE SEQUENCE [LARGE SCALE GENOMIC DNA]</scope>
    <source>
        <strain evidence="7 8">TM51</strain>
    </source>
</reference>
<keyword evidence="4 6" id="KW-1133">Transmembrane helix</keyword>
<dbReference type="Pfam" id="PF01925">
    <property type="entry name" value="TauE"/>
    <property type="match status" value="1"/>
</dbReference>
<dbReference type="EMBL" id="AOSG01000001">
    <property type="protein sequence ID" value="EOR72828.1"/>
    <property type="molecule type" value="Genomic_DNA"/>
</dbReference>
<organism evidence="7 8">
    <name type="scientific">Thermobifida fusca TM51</name>
    <dbReference type="NCBI Taxonomy" id="1169414"/>
    <lineage>
        <taxon>Bacteria</taxon>
        <taxon>Bacillati</taxon>
        <taxon>Actinomycetota</taxon>
        <taxon>Actinomycetes</taxon>
        <taxon>Streptosporangiales</taxon>
        <taxon>Nocardiopsidaceae</taxon>
        <taxon>Thermobifida</taxon>
    </lineage>
</organism>
<feature type="transmembrane region" description="Helical" evidence="6">
    <location>
        <begin position="135"/>
        <end position="163"/>
    </location>
</feature>
<keyword evidence="8" id="KW-1185">Reference proteome</keyword>
<dbReference type="InterPro" id="IPR002781">
    <property type="entry name" value="TM_pro_TauE-like"/>
</dbReference>
<comment type="similarity">
    <text evidence="2 6">Belongs to the 4-toluene sulfonate uptake permease (TSUP) (TC 2.A.102) family.</text>
</comment>
<evidence type="ECO:0000256" key="6">
    <source>
        <dbReference type="RuleBase" id="RU363041"/>
    </source>
</evidence>